<dbReference type="PANTHER" id="PTHR12941">
    <property type="entry name" value="ER MEMBRANE PROTEIN COMPLEX"/>
    <property type="match status" value="1"/>
</dbReference>
<comment type="caution">
    <text evidence="4">The sequence shown here is derived from an EMBL/GenBank/DDBJ whole genome shotgun (WGS) entry which is preliminary data.</text>
</comment>
<dbReference type="Proteomes" id="UP001142055">
    <property type="component" value="Chromosome 2"/>
</dbReference>
<dbReference type="GO" id="GO:0072546">
    <property type="term" value="C:EMC complex"/>
    <property type="evidence" value="ECO:0007669"/>
    <property type="project" value="InterPro"/>
</dbReference>
<sequence length="405" mass="45815">MISILVIASSLAVAIATQDYGHYDHSIEAPVKSYHSVHTYPVPSVQANIKNPVVDINSGPMPLTIKFNSHSSNIYAIQKHIGSHPQVQKSSHVDHPDLLIQTIKKPVIQEVHEVITPYRHRIQEVRPVQEKVETIIAKDSHHGGYGHGGSHYGGEHKYGHDSYGHGGSHYGANVPSDHHHGTMVSSGNGDLILSAKSYLKIVMHALRYPHSTVNGVLIMERRPKSTNKNYSNRIVDAIPLFHSGHGLTPMVEVALTQVSEYYGKNSNLIIGGYYQVNEHFHEFPNPIPTLFAERIADKIWELNSDSVLFMISNYDLATAVDDSEKLDQPFYMFNYTDGKWKLRNNSSNSRNFQLESSLKTFKLLNELILEKKYHLNLIDFDLHLENVKLDWRNSKLNEVIDQFSE</sequence>
<dbReference type="PROSITE" id="PS50249">
    <property type="entry name" value="MPN"/>
    <property type="match status" value="1"/>
</dbReference>
<gene>
    <name evidence="4" type="ORF">RDWZM_006896</name>
</gene>
<protein>
    <recommendedName>
        <fullName evidence="3">MPN domain-containing protein</fullName>
    </recommendedName>
</protein>
<name>A0A9Q0M8Y5_BLOTA</name>
<feature type="chain" id="PRO_5040307833" description="MPN domain-containing protein" evidence="2">
    <location>
        <begin position="17"/>
        <end position="405"/>
    </location>
</feature>
<reference evidence="4" key="1">
    <citation type="submission" date="2022-12" db="EMBL/GenBank/DDBJ databases">
        <title>Genome assemblies of Blomia tropicalis.</title>
        <authorList>
            <person name="Cui Y."/>
        </authorList>
    </citation>
    <scope>NUCLEOTIDE SEQUENCE</scope>
    <source>
        <tissue evidence="4">Adult mites</tissue>
    </source>
</reference>
<dbReference type="EMBL" id="JAPWDV010000002">
    <property type="protein sequence ID" value="KAJ6221084.1"/>
    <property type="molecule type" value="Genomic_DNA"/>
</dbReference>
<dbReference type="PANTHER" id="PTHR12941:SF10">
    <property type="entry name" value="ER MEMBRANE PROTEIN COMPLEX SUBUNIT 8_9 HOMOLOG"/>
    <property type="match status" value="1"/>
</dbReference>
<evidence type="ECO:0000259" key="3">
    <source>
        <dbReference type="PROSITE" id="PS50249"/>
    </source>
</evidence>
<keyword evidence="5" id="KW-1185">Reference proteome</keyword>
<evidence type="ECO:0000256" key="2">
    <source>
        <dbReference type="SAM" id="SignalP"/>
    </source>
</evidence>
<evidence type="ECO:0000256" key="1">
    <source>
        <dbReference type="ARBA" id="ARBA00007461"/>
    </source>
</evidence>
<evidence type="ECO:0000313" key="5">
    <source>
        <dbReference type="Proteomes" id="UP001142055"/>
    </source>
</evidence>
<feature type="domain" description="MPN" evidence="3">
    <location>
        <begin position="191"/>
        <end position="332"/>
    </location>
</feature>
<dbReference type="InterPro" id="IPR005366">
    <property type="entry name" value="EMC8/9"/>
</dbReference>
<evidence type="ECO:0000313" key="4">
    <source>
        <dbReference type="EMBL" id="KAJ6221084.1"/>
    </source>
</evidence>
<feature type="signal peptide" evidence="2">
    <location>
        <begin position="1"/>
        <end position="16"/>
    </location>
</feature>
<proteinExistence type="inferred from homology"/>
<keyword evidence="2" id="KW-0732">Signal</keyword>
<dbReference type="CDD" id="cd08060">
    <property type="entry name" value="MPN_UPF0172"/>
    <property type="match status" value="1"/>
</dbReference>
<comment type="similarity">
    <text evidence="1">Belongs to the EMC8/EMC9 family.</text>
</comment>
<accession>A0A9Q0M8Y5</accession>
<dbReference type="AlphaFoldDB" id="A0A9Q0M8Y5"/>
<dbReference type="InterPro" id="IPR037518">
    <property type="entry name" value="MPN"/>
</dbReference>
<organism evidence="4 5">
    <name type="scientific">Blomia tropicalis</name>
    <name type="common">Mite</name>
    <dbReference type="NCBI Taxonomy" id="40697"/>
    <lineage>
        <taxon>Eukaryota</taxon>
        <taxon>Metazoa</taxon>
        <taxon>Ecdysozoa</taxon>
        <taxon>Arthropoda</taxon>
        <taxon>Chelicerata</taxon>
        <taxon>Arachnida</taxon>
        <taxon>Acari</taxon>
        <taxon>Acariformes</taxon>
        <taxon>Sarcoptiformes</taxon>
        <taxon>Astigmata</taxon>
        <taxon>Glycyphagoidea</taxon>
        <taxon>Echimyopodidae</taxon>
        <taxon>Blomia</taxon>
    </lineage>
</organism>
<dbReference type="Pfam" id="PF03665">
    <property type="entry name" value="UPF0172"/>
    <property type="match status" value="1"/>
</dbReference>